<dbReference type="EMBL" id="BAAACG010000008">
    <property type="protein sequence ID" value="GAA0737783.1"/>
    <property type="molecule type" value="Genomic_DNA"/>
</dbReference>
<gene>
    <name evidence="2" type="ORF">GCM10008906_14350</name>
</gene>
<protein>
    <submittedName>
        <fullName evidence="2">Uncharacterized protein</fullName>
    </submittedName>
</protein>
<feature type="compositionally biased region" description="Low complexity" evidence="1">
    <location>
        <begin position="1"/>
        <end position="24"/>
    </location>
</feature>
<sequence>MKNNNIKSENESAKSNSNNSKNSKTGYMDTGNAGKIVSKQGMKNKN</sequence>
<accession>A0ABP3ULA8</accession>
<comment type="caution">
    <text evidence="2">The sequence shown here is derived from an EMBL/GenBank/DDBJ whole genome shotgun (WGS) entry which is preliminary data.</text>
</comment>
<proteinExistence type="predicted"/>
<dbReference type="Proteomes" id="UP001501510">
    <property type="component" value="Unassembled WGS sequence"/>
</dbReference>
<feature type="region of interest" description="Disordered" evidence="1">
    <location>
        <begin position="1"/>
        <end position="46"/>
    </location>
</feature>
<evidence type="ECO:0000256" key="1">
    <source>
        <dbReference type="SAM" id="MobiDB-lite"/>
    </source>
</evidence>
<evidence type="ECO:0000313" key="3">
    <source>
        <dbReference type="Proteomes" id="UP001501510"/>
    </source>
</evidence>
<evidence type="ECO:0000313" key="2">
    <source>
        <dbReference type="EMBL" id="GAA0737783.1"/>
    </source>
</evidence>
<reference evidence="3" key="1">
    <citation type="journal article" date="2019" name="Int. J. Syst. Evol. Microbiol.">
        <title>The Global Catalogue of Microorganisms (GCM) 10K type strain sequencing project: providing services to taxonomists for standard genome sequencing and annotation.</title>
        <authorList>
            <consortium name="The Broad Institute Genomics Platform"/>
            <consortium name="The Broad Institute Genome Sequencing Center for Infectious Disease"/>
            <person name="Wu L."/>
            <person name="Ma J."/>
        </authorList>
    </citation>
    <scope>NUCLEOTIDE SEQUENCE [LARGE SCALE GENOMIC DNA]</scope>
    <source>
        <strain evidence="3">JCM 1407</strain>
    </source>
</reference>
<keyword evidence="3" id="KW-1185">Reference proteome</keyword>
<name>A0ABP3ULA8_9CLOT</name>
<organism evidence="2 3">
    <name type="scientific">Clostridium oceanicum</name>
    <dbReference type="NCBI Taxonomy" id="1543"/>
    <lineage>
        <taxon>Bacteria</taxon>
        <taxon>Bacillati</taxon>
        <taxon>Bacillota</taxon>
        <taxon>Clostridia</taxon>
        <taxon>Eubacteriales</taxon>
        <taxon>Clostridiaceae</taxon>
        <taxon>Clostridium</taxon>
    </lineage>
</organism>
<dbReference type="RefSeq" id="WP_343760332.1">
    <property type="nucleotide sequence ID" value="NZ_BAAACG010000008.1"/>
</dbReference>